<dbReference type="PANTHER" id="PTHR11963:SF20">
    <property type="entry name" value="PEPTIDASE B"/>
    <property type="match status" value="1"/>
</dbReference>
<dbReference type="PRINTS" id="PR00481">
    <property type="entry name" value="LAMNOPPTDASE"/>
</dbReference>
<evidence type="ECO:0000256" key="2">
    <source>
        <dbReference type="ARBA" id="ARBA00022438"/>
    </source>
</evidence>
<keyword evidence="5" id="KW-0464">Manganese</keyword>
<organism evidence="7 8">
    <name type="scientific">Ancylobacter dichloromethanicus</name>
    <dbReference type="NCBI Taxonomy" id="518825"/>
    <lineage>
        <taxon>Bacteria</taxon>
        <taxon>Pseudomonadati</taxon>
        <taxon>Pseudomonadota</taxon>
        <taxon>Alphaproteobacteria</taxon>
        <taxon>Hyphomicrobiales</taxon>
        <taxon>Xanthobacteraceae</taxon>
        <taxon>Ancylobacter</taxon>
    </lineage>
</organism>
<evidence type="ECO:0000256" key="1">
    <source>
        <dbReference type="ARBA" id="ARBA00009528"/>
    </source>
</evidence>
<comment type="similarity">
    <text evidence="1">Belongs to the peptidase M17 family.</text>
</comment>
<dbReference type="Gene3D" id="3.40.630.10">
    <property type="entry name" value="Zn peptidases"/>
    <property type="match status" value="1"/>
</dbReference>
<protein>
    <submittedName>
        <fullName evidence="7">Leucyl aminopeptidase</fullName>
    </submittedName>
</protein>
<evidence type="ECO:0000256" key="3">
    <source>
        <dbReference type="ARBA" id="ARBA00022670"/>
    </source>
</evidence>
<reference evidence="7" key="1">
    <citation type="journal article" date="2014" name="Int. J. Syst. Evol. Microbiol.">
        <title>Complete genome sequence of Corynebacterium casei LMG S-19264T (=DSM 44701T), isolated from a smear-ripened cheese.</title>
        <authorList>
            <consortium name="US DOE Joint Genome Institute (JGI-PGF)"/>
            <person name="Walter F."/>
            <person name="Albersmeier A."/>
            <person name="Kalinowski J."/>
            <person name="Ruckert C."/>
        </authorList>
    </citation>
    <scope>NUCLEOTIDE SEQUENCE</scope>
    <source>
        <strain evidence="7">VKM B-2484</strain>
    </source>
</reference>
<dbReference type="Proteomes" id="UP001143370">
    <property type="component" value="Unassembled WGS sequence"/>
</dbReference>
<keyword evidence="2 7" id="KW-0031">Aminopeptidase</keyword>
<dbReference type="PANTHER" id="PTHR11963">
    <property type="entry name" value="LEUCINE AMINOPEPTIDASE-RELATED"/>
    <property type="match status" value="1"/>
</dbReference>
<name>A0A9W6JAR8_9HYPH</name>
<dbReference type="GO" id="GO:0005737">
    <property type="term" value="C:cytoplasm"/>
    <property type="evidence" value="ECO:0007669"/>
    <property type="project" value="InterPro"/>
</dbReference>
<dbReference type="GO" id="GO:0070006">
    <property type="term" value="F:metalloaminopeptidase activity"/>
    <property type="evidence" value="ECO:0007669"/>
    <property type="project" value="InterPro"/>
</dbReference>
<dbReference type="InterPro" id="IPR048816">
    <property type="entry name" value="Peptidase_M17_N_1"/>
</dbReference>
<dbReference type="SUPFAM" id="SSF53187">
    <property type="entry name" value="Zn-dependent exopeptidases"/>
    <property type="match status" value="1"/>
</dbReference>
<dbReference type="InterPro" id="IPR043472">
    <property type="entry name" value="Macro_dom-like"/>
</dbReference>
<dbReference type="Gene3D" id="3.40.220.10">
    <property type="entry name" value="Leucine Aminopeptidase, subunit E, domain 1"/>
    <property type="match status" value="1"/>
</dbReference>
<dbReference type="Pfam" id="PF21337">
    <property type="entry name" value="Peptidase_M17_N_1"/>
    <property type="match status" value="1"/>
</dbReference>
<reference evidence="7" key="2">
    <citation type="submission" date="2023-01" db="EMBL/GenBank/DDBJ databases">
        <authorList>
            <person name="Sun Q."/>
            <person name="Evtushenko L."/>
        </authorList>
    </citation>
    <scope>NUCLEOTIDE SEQUENCE</scope>
    <source>
        <strain evidence="7">VKM B-2484</strain>
    </source>
</reference>
<feature type="domain" description="Cytosol aminopeptidase" evidence="6">
    <location>
        <begin position="306"/>
        <end position="313"/>
    </location>
</feature>
<dbReference type="PROSITE" id="PS00631">
    <property type="entry name" value="CYTOSOL_AP"/>
    <property type="match status" value="1"/>
</dbReference>
<dbReference type="GO" id="GO:0030145">
    <property type="term" value="F:manganese ion binding"/>
    <property type="evidence" value="ECO:0007669"/>
    <property type="project" value="InterPro"/>
</dbReference>
<dbReference type="AlphaFoldDB" id="A0A9W6JAR8"/>
<dbReference type="GO" id="GO:0006508">
    <property type="term" value="P:proteolysis"/>
    <property type="evidence" value="ECO:0007669"/>
    <property type="project" value="UniProtKB-KW"/>
</dbReference>
<evidence type="ECO:0000313" key="7">
    <source>
        <dbReference type="EMBL" id="GLK73832.1"/>
    </source>
</evidence>
<dbReference type="InterPro" id="IPR000819">
    <property type="entry name" value="Peptidase_M17_C"/>
</dbReference>
<evidence type="ECO:0000313" key="8">
    <source>
        <dbReference type="Proteomes" id="UP001143370"/>
    </source>
</evidence>
<dbReference type="Pfam" id="PF00883">
    <property type="entry name" value="Peptidase_M17"/>
    <property type="match status" value="1"/>
</dbReference>
<accession>A0A9W6JAR8</accession>
<dbReference type="CDD" id="cd00433">
    <property type="entry name" value="Peptidase_M17"/>
    <property type="match status" value="1"/>
</dbReference>
<sequence length="459" mass="48011">MGVQLIRADEALTPRPIWCVTPQNWREVAGGLPAPALAFGEATGFKAEAGALLVLPAADGAIAGVLFGCEGSPRDPLTFGRLATTLPAGDYAIAHPPADPRLAALGFLLGGYRFTRYGKRPVADVRLVVPDGTDEAYLRRTAEAVALTRDLVNTPANDLGPAEIEAAVRALASRFGAQVEVTSGDDLLAANFPLIHAVGRASPRAPRLIDLSWGDPGAPKVTLVGKGVAFDTGGLDIKPSSGMLLMKKDMGGAANAIGLAQMIMARALKVRLRLIVPAVENSIDGSAFRPGDVFASRKGLTVEIGNTDAEGRLILADALSLADEEAPELLIDFATLTGAARVALGPQLPPAYTGDDTLAADLARHGAAEADPSWRMPLWPPYASMLDSRIADLNNAPSGGFAGSITAALFLQRFVTRAGAWLHLDIFAWNPTTRPGRPEGGEAQTIRALDALIAERYGA</sequence>
<gene>
    <name evidence="7" type="ORF">GCM10017643_39500</name>
</gene>
<evidence type="ECO:0000256" key="4">
    <source>
        <dbReference type="ARBA" id="ARBA00022801"/>
    </source>
</evidence>
<dbReference type="InterPro" id="IPR011356">
    <property type="entry name" value="Leucine_aapep/pepB"/>
</dbReference>
<keyword evidence="8" id="KW-1185">Reference proteome</keyword>
<dbReference type="RefSeq" id="WP_213368157.1">
    <property type="nucleotide sequence ID" value="NZ_BSFJ01000035.1"/>
</dbReference>
<dbReference type="EMBL" id="BSFJ01000035">
    <property type="protein sequence ID" value="GLK73832.1"/>
    <property type="molecule type" value="Genomic_DNA"/>
</dbReference>
<evidence type="ECO:0000259" key="6">
    <source>
        <dbReference type="PROSITE" id="PS00631"/>
    </source>
</evidence>
<comment type="caution">
    <text evidence="7">The sequence shown here is derived from an EMBL/GenBank/DDBJ whole genome shotgun (WGS) entry which is preliminary data.</text>
</comment>
<evidence type="ECO:0000256" key="5">
    <source>
        <dbReference type="ARBA" id="ARBA00023211"/>
    </source>
</evidence>
<proteinExistence type="inferred from homology"/>
<keyword evidence="3" id="KW-0645">Protease</keyword>
<keyword evidence="4" id="KW-0378">Hydrolase</keyword>